<name>A0A7C8HF27_9FIRM</name>
<evidence type="ECO:0000256" key="1">
    <source>
        <dbReference type="ARBA" id="ARBA00022679"/>
    </source>
</evidence>
<evidence type="ECO:0000256" key="3">
    <source>
        <dbReference type="SAM" id="Phobius"/>
    </source>
</evidence>
<keyword evidence="1 2" id="KW-0808">Transferase</keyword>
<dbReference type="RefSeq" id="WP_158740939.1">
    <property type="nucleotide sequence ID" value="NZ_WSLF01000009.1"/>
</dbReference>
<dbReference type="PROSITE" id="PS00379">
    <property type="entry name" value="CDP_ALCOHOL_P_TRANSF"/>
    <property type="match status" value="1"/>
</dbReference>
<feature type="transmembrane region" description="Helical" evidence="3">
    <location>
        <begin position="12"/>
        <end position="33"/>
    </location>
</feature>
<gene>
    <name evidence="4" type="ORF">GND95_10025</name>
</gene>
<dbReference type="Pfam" id="PF01066">
    <property type="entry name" value="CDP-OH_P_transf"/>
    <property type="match status" value="1"/>
</dbReference>
<sequence length="187" mass="20561">MANIITSVRILCSIALLFCTALSPTFYILYLLAGVTDMVDGIVARKTNTVSEFGSKLDTIADFVFVVVCLIKLIPALDIPVWLYLWIGAIVAIKVINLVSGFIVQKKFVEEHTIMNKVTGLMLFILLLTLSIVDLKYSAIIVCTVATFAAIEEGRFIRSGTITDDLPIKEINKNTYIVPAHADSDIC</sequence>
<dbReference type="GO" id="GO:0008654">
    <property type="term" value="P:phospholipid biosynthetic process"/>
    <property type="evidence" value="ECO:0007669"/>
    <property type="project" value="InterPro"/>
</dbReference>
<comment type="similarity">
    <text evidence="2">Belongs to the CDP-alcohol phosphatidyltransferase class-I family.</text>
</comment>
<accession>A0A7C8HF27</accession>
<dbReference type="GO" id="GO:0016020">
    <property type="term" value="C:membrane"/>
    <property type="evidence" value="ECO:0007669"/>
    <property type="project" value="InterPro"/>
</dbReference>
<comment type="caution">
    <text evidence="4">The sequence shown here is derived from an EMBL/GenBank/DDBJ whole genome shotgun (WGS) entry which is preliminary data.</text>
</comment>
<dbReference type="AlphaFoldDB" id="A0A7C8HF27"/>
<evidence type="ECO:0000313" key="4">
    <source>
        <dbReference type="EMBL" id="KAE9633197.1"/>
    </source>
</evidence>
<proteinExistence type="inferred from homology"/>
<protein>
    <submittedName>
        <fullName evidence="4">Phosphatidylglycerophosphate synthase</fullName>
    </submittedName>
</protein>
<evidence type="ECO:0000256" key="2">
    <source>
        <dbReference type="RuleBase" id="RU003750"/>
    </source>
</evidence>
<dbReference type="OrthoDB" id="9796672at2"/>
<dbReference type="InterPro" id="IPR043130">
    <property type="entry name" value="CDP-OH_PTrfase_TM_dom"/>
</dbReference>
<organism evidence="4 5">
    <name type="scientific">Defluviitalea raffinosedens</name>
    <dbReference type="NCBI Taxonomy" id="1450156"/>
    <lineage>
        <taxon>Bacteria</taxon>
        <taxon>Bacillati</taxon>
        <taxon>Bacillota</taxon>
        <taxon>Clostridia</taxon>
        <taxon>Lachnospirales</taxon>
        <taxon>Defluviitaleaceae</taxon>
        <taxon>Defluviitalea</taxon>
    </lineage>
</organism>
<keyword evidence="3" id="KW-1133">Transmembrane helix</keyword>
<evidence type="ECO:0000313" key="5">
    <source>
        <dbReference type="Proteomes" id="UP000483018"/>
    </source>
</evidence>
<reference evidence="4 5" key="1">
    <citation type="submission" date="2019-12" db="EMBL/GenBank/DDBJ databases">
        <title>Defluviitalea raffinosedens, isolated from a biogas fermenter, genome sequencing and characterization.</title>
        <authorList>
            <person name="Rettenmaier R."/>
            <person name="Schneider M."/>
            <person name="Neuhaus K."/>
            <person name="Liebl W."/>
            <person name="Zverlov V."/>
        </authorList>
    </citation>
    <scope>NUCLEOTIDE SEQUENCE [LARGE SCALE GENOMIC DNA]</scope>
    <source>
        <strain evidence="4 5">249c-K6</strain>
    </source>
</reference>
<keyword evidence="3" id="KW-0472">Membrane</keyword>
<dbReference type="Proteomes" id="UP000483018">
    <property type="component" value="Unassembled WGS sequence"/>
</dbReference>
<keyword evidence="3" id="KW-0812">Transmembrane</keyword>
<feature type="transmembrane region" description="Helical" evidence="3">
    <location>
        <begin position="53"/>
        <end position="74"/>
    </location>
</feature>
<dbReference type="InterPro" id="IPR048254">
    <property type="entry name" value="CDP_ALCOHOL_P_TRANSF_CS"/>
</dbReference>
<dbReference type="EMBL" id="WSLF01000009">
    <property type="protein sequence ID" value="KAE9633197.1"/>
    <property type="molecule type" value="Genomic_DNA"/>
</dbReference>
<keyword evidence="5" id="KW-1185">Reference proteome</keyword>
<feature type="transmembrane region" description="Helical" evidence="3">
    <location>
        <begin position="123"/>
        <end position="151"/>
    </location>
</feature>
<dbReference type="Gene3D" id="1.20.120.1760">
    <property type="match status" value="1"/>
</dbReference>
<dbReference type="GO" id="GO:0016780">
    <property type="term" value="F:phosphotransferase activity, for other substituted phosphate groups"/>
    <property type="evidence" value="ECO:0007669"/>
    <property type="project" value="InterPro"/>
</dbReference>
<dbReference type="InterPro" id="IPR000462">
    <property type="entry name" value="CDP-OH_P_trans"/>
</dbReference>
<feature type="transmembrane region" description="Helical" evidence="3">
    <location>
        <begin position="81"/>
        <end position="103"/>
    </location>
</feature>